<keyword evidence="3" id="KW-1185">Reference proteome</keyword>
<keyword evidence="1" id="KW-0472">Membrane</keyword>
<protein>
    <submittedName>
        <fullName evidence="2">Uncharacterized protein</fullName>
    </submittedName>
</protein>
<reference evidence="2 3" key="1">
    <citation type="submission" date="2019-02" db="EMBL/GenBank/DDBJ databases">
        <title>Deep-cultivation of Planctomycetes and their phenomic and genomic characterization uncovers novel biology.</title>
        <authorList>
            <person name="Wiegand S."/>
            <person name="Jogler M."/>
            <person name="Boedeker C."/>
            <person name="Pinto D."/>
            <person name="Vollmers J."/>
            <person name="Rivas-Marin E."/>
            <person name="Kohn T."/>
            <person name="Peeters S.H."/>
            <person name="Heuer A."/>
            <person name="Rast P."/>
            <person name="Oberbeckmann S."/>
            <person name="Bunk B."/>
            <person name="Jeske O."/>
            <person name="Meyerdierks A."/>
            <person name="Storesund J.E."/>
            <person name="Kallscheuer N."/>
            <person name="Luecker S."/>
            <person name="Lage O.M."/>
            <person name="Pohl T."/>
            <person name="Merkel B.J."/>
            <person name="Hornburger P."/>
            <person name="Mueller R.-W."/>
            <person name="Bruemmer F."/>
            <person name="Labrenz M."/>
            <person name="Spormann A.M."/>
            <person name="Op den Camp H."/>
            <person name="Overmann J."/>
            <person name="Amann R."/>
            <person name="Jetten M.S.M."/>
            <person name="Mascher T."/>
            <person name="Medema M.H."/>
            <person name="Devos D.P."/>
            <person name="Kaster A.-K."/>
            <person name="Ovreas L."/>
            <person name="Rohde M."/>
            <person name="Galperin M.Y."/>
            <person name="Jogler C."/>
        </authorList>
    </citation>
    <scope>NUCLEOTIDE SEQUENCE [LARGE SCALE GENOMIC DNA]</scope>
    <source>
        <strain evidence="2 3">TBK1r</strain>
    </source>
</reference>
<dbReference type="EMBL" id="CP036432">
    <property type="protein sequence ID" value="QDV81182.1"/>
    <property type="molecule type" value="Genomic_DNA"/>
</dbReference>
<dbReference type="RefSeq" id="WP_145207023.1">
    <property type="nucleotide sequence ID" value="NZ_CP036432.1"/>
</dbReference>
<feature type="transmembrane region" description="Helical" evidence="1">
    <location>
        <begin position="6"/>
        <end position="24"/>
    </location>
</feature>
<gene>
    <name evidence="2" type="ORF">TBK1r_00970</name>
</gene>
<evidence type="ECO:0000313" key="3">
    <source>
        <dbReference type="Proteomes" id="UP000318081"/>
    </source>
</evidence>
<proteinExistence type="predicted"/>
<keyword evidence="1" id="KW-0812">Transmembrane</keyword>
<accession>A0ABX5XHF3</accession>
<dbReference type="Proteomes" id="UP000318081">
    <property type="component" value="Chromosome"/>
</dbReference>
<keyword evidence="1" id="KW-1133">Transmembrane helix</keyword>
<sequence length="85" mass="8842">MGATLAVFLVVVAVAVAYLLRSAVTGSRSPMLLIVAVAIIAMATLGAWYAWAESRSLGWTLGYLGVALATFTLATLGWVRGGQRA</sequence>
<feature type="transmembrane region" description="Helical" evidence="1">
    <location>
        <begin position="31"/>
        <end position="51"/>
    </location>
</feature>
<organism evidence="2 3">
    <name type="scientific">Stieleria magnilauensis</name>
    <dbReference type="NCBI Taxonomy" id="2527963"/>
    <lineage>
        <taxon>Bacteria</taxon>
        <taxon>Pseudomonadati</taxon>
        <taxon>Planctomycetota</taxon>
        <taxon>Planctomycetia</taxon>
        <taxon>Pirellulales</taxon>
        <taxon>Pirellulaceae</taxon>
        <taxon>Stieleria</taxon>
    </lineage>
</organism>
<feature type="transmembrane region" description="Helical" evidence="1">
    <location>
        <begin position="57"/>
        <end position="79"/>
    </location>
</feature>
<evidence type="ECO:0000313" key="2">
    <source>
        <dbReference type="EMBL" id="QDV81182.1"/>
    </source>
</evidence>
<evidence type="ECO:0000256" key="1">
    <source>
        <dbReference type="SAM" id="Phobius"/>
    </source>
</evidence>
<name>A0ABX5XHF3_9BACT</name>